<comment type="caution">
    <text evidence="1">The sequence shown here is derived from an EMBL/GenBank/DDBJ whole genome shotgun (WGS) entry which is preliminary data.</text>
</comment>
<evidence type="ECO:0000313" key="4">
    <source>
        <dbReference type="Proteomes" id="UP000233551"/>
    </source>
</evidence>
<sequence>MNPTSPPIKRVVGAVRPPHRLEFDHRTGAAATADQTRRTRQAWVRPDGLIELEFDHRTGATLRSDGLIKLAFDHRFGLSYNPS</sequence>
<evidence type="ECO:0000313" key="3">
    <source>
        <dbReference type="Proteomes" id="UP000197138"/>
    </source>
</evidence>
<keyword evidence="4" id="KW-1185">Reference proteome</keyword>
<reference evidence="3" key="1">
    <citation type="journal article" date="2017" name="Plant J.">
        <title>The pomegranate (Punica granatum L.) genome and the genomics of punicalagin biosynthesis.</title>
        <authorList>
            <person name="Qin G."/>
            <person name="Xu C."/>
            <person name="Ming R."/>
            <person name="Tang H."/>
            <person name="Guyot R."/>
            <person name="Kramer E.M."/>
            <person name="Hu Y."/>
            <person name="Yi X."/>
            <person name="Qi Y."/>
            <person name="Xu X."/>
            <person name="Gao Z."/>
            <person name="Pan H."/>
            <person name="Jian J."/>
            <person name="Tian Y."/>
            <person name="Yue Z."/>
            <person name="Xu Y."/>
        </authorList>
    </citation>
    <scope>NUCLEOTIDE SEQUENCE [LARGE SCALE GENOMIC DNA]</scope>
    <source>
        <strain evidence="3">cv. Dabenzi</strain>
    </source>
</reference>
<organism evidence="1 3">
    <name type="scientific">Punica granatum</name>
    <name type="common">Pomegranate</name>
    <dbReference type="NCBI Taxonomy" id="22663"/>
    <lineage>
        <taxon>Eukaryota</taxon>
        <taxon>Viridiplantae</taxon>
        <taxon>Streptophyta</taxon>
        <taxon>Embryophyta</taxon>
        <taxon>Tracheophyta</taxon>
        <taxon>Spermatophyta</taxon>
        <taxon>Magnoliopsida</taxon>
        <taxon>eudicotyledons</taxon>
        <taxon>Gunneridae</taxon>
        <taxon>Pentapetalae</taxon>
        <taxon>rosids</taxon>
        <taxon>malvids</taxon>
        <taxon>Myrtales</taxon>
        <taxon>Lythraceae</taxon>
        <taxon>Punica</taxon>
    </lineage>
</organism>
<reference evidence="2 4" key="3">
    <citation type="submission" date="2017-11" db="EMBL/GenBank/DDBJ databases">
        <title>De-novo sequencing of pomegranate (Punica granatum L.) genome.</title>
        <authorList>
            <person name="Akparov Z."/>
            <person name="Amiraslanov A."/>
            <person name="Hajiyeva S."/>
            <person name="Abbasov M."/>
            <person name="Kaur K."/>
            <person name="Hamwieh A."/>
            <person name="Solovyev V."/>
            <person name="Salamov A."/>
            <person name="Braich B."/>
            <person name="Kosarev P."/>
            <person name="Mahmoud A."/>
            <person name="Hajiyev E."/>
            <person name="Babayeva S."/>
            <person name="Izzatullayeva V."/>
            <person name="Mammadov A."/>
            <person name="Mammadov A."/>
            <person name="Sharifova S."/>
            <person name="Ojaghi J."/>
            <person name="Eynullazada K."/>
            <person name="Bayramov B."/>
            <person name="Abdulazimova A."/>
            <person name="Shahmuradov I."/>
        </authorList>
    </citation>
    <scope>NUCLEOTIDE SEQUENCE [LARGE SCALE GENOMIC DNA]</scope>
    <source>
        <strain evidence="2">AG2017</strain>
        <strain evidence="4">cv. AG2017</strain>
        <tissue evidence="2">Leaf</tissue>
    </source>
</reference>
<protein>
    <submittedName>
        <fullName evidence="1">Uncharacterized protein</fullName>
    </submittedName>
</protein>
<reference evidence="1" key="2">
    <citation type="submission" date="2017-06" db="EMBL/GenBank/DDBJ databases">
        <title>The pomegranate genome and the genomics of punicalagin biosynthesis.</title>
        <authorList>
            <person name="Xu C."/>
        </authorList>
    </citation>
    <scope>NUCLEOTIDE SEQUENCE [LARGE SCALE GENOMIC DNA]</scope>
    <source>
        <tissue evidence="1">Fresh leaf</tissue>
    </source>
</reference>
<dbReference type="EMBL" id="MTKT01003016">
    <property type="protein sequence ID" value="OWM76764.1"/>
    <property type="molecule type" value="Genomic_DNA"/>
</dbReference>
<evidence type="ECO:0000313" key="1">
    <source>
        <dbReference type="EMBL" id="OWM76764.1"/>
    </source>
</evidence>
<name>A0A218WVA6_PUNGR</name>
<evidence type="ECO:0000313" key="2">
    <source>
        <dbReference type="EMBL" id="PKI40707.1"/>
    </source>
</evidence>
<dbReference type="EMBL" id="PGOL01003501">
    <property type="protein sequence ID" value="PKI40707.1"/>
    <property type="molecule type" value="Genomic_DNA"/>
</dbReference>
<dbReference type="Proteomes" id="UP000233551">
    <property type="component" value="Unassembled WGS sequence"/>
</dbReference>
<dbReference type="AlphaFoldDB" id="A0A218WVA6"/>
<proteinExistence type="predicted"/>
<dbReference type="Proteomes" id="UP000197138">
    <property type="component" value="Unassembled WGS sequence"/>
</dbReference>
<gene>
    <name evidence="1" type="ORF">CDL15_Pgr004976</name>
    <name evidence="2" type="ORF">CRG98_038888</name>
</gene>
<accession>A0A218WVA6</accession>